<dbReference type="InterPro" id="IPR035959">
    <property type="entry name" value="RutC-like_sf"/>
</dbReference>
<organism evidence="3 4">
    <name type="scientific">Thalassobacillus devorans</name>
    <dbReference type="NCBI Taxonomy" id="279813"/>
    <lineage>
        <taxon>Bacteria</taxon>
        <taxon>Bacillati</taxon>
        <taxon>Bacillota</taxon>
        <taxon>Bacilli</taxon>
        <taxon>Bacillales</taxon>
        <taxon>Bacillaceae</taxon>
        <taxon>Thalassobacillus</taxon>
    </lineage>
</organism>
<evidence type="ECO:0000313" key="4">
    <source>
        <dbReference type="Proteomes" id="UP000619534"/>
    </source>
</evidence>
<dbReference type="PIRSF" id="PIRSF005965">
    <property type="entry name" value="Chor_mut_AroH"/>
    <property type="match status" value="1"/>
</dbReference>
<dbReference type="SUPFAM" id="SSF55298">
    <property type="entry name" value="YjgF-like"/>
    <property type="match status" value="1"/>
</dbReference>
<gene>
    <name evidence="3" type="primary">aroH</name>
    <name evidence="3" type="ORF">GCM10007216_17530</name>
</gene>
<keyword evidence="4" id="KW-1185">Reference proteome</keyword>
<protein>
    <recommendedName>
        <fullName evidence="1 2">chorismate mutase</fullName>
        <ecNumber evidence="1 2">5.4.99.5</ecNumber>
    </recommendedName>
</protein>
<keyword evidence="2" id="KW-0413">Isomerase</keyword>
<dbReference type="PROSITE" id="PS51167">
    <property type="entry name" value="CHORISMATE_MUT_1"/>
    <property type="match status" value="1"/>
</dbReference>
<reference evidence="4" key="1">
    <citation type="journal article" date="2019" name="Int. J. Syst. Evol. Microbiol.">
        <title>The Global Catalogue of Microorganisms (GCM) 10K type strain sequencing project: providing services to taxonomists for standard genome sequencing and annotation.</title>
        <authorList>
            <consortium name="The Broad Institute Genomics Platform"/>
            <consortium name="The Broad Institute Genome Sequencing Center for Infectious Disease"/>
            <person name="Wu L."/>
            <person name="Ma J."/>
        </authorList>
    </citation>
    <scope>NUCLEOTIDE SEQUENCE [LARGE SCALE GENOMIC DNA]</scope>
    <source>
        <strain evidence="4">CCM 7282</strain>
    </source>
</reference>
<evidence type="ECO:0000256" key="2">
    <source>
        <dbReference type="PROSITE-ProRule" id="PRU00514"/>
    </source>
</evidence>
<proteinExistence type="predicted"/>
<dbReference type="EMBL" id="BMCJ01000003">
    <property type="protein sequence ID" value="GGC87325.1"/>
    <property type="molecule type" value="Genomic_DNA"/>
</dbReference>
<keyword evidence="2" id="KW-0028">Amino-acid biosynthesis</keyword>
<sequence>MIRGIRGATTVQINDGEEIVERAYEMMMDLIDKNKVEAKNVVSVLFSATADLNAAFPAKSLRKIEGWTYVPVMCMQEIKVPDALPKCVRVMVTAETEVHQDQIEHIYHYDARKLRPDLRKPKGELS</sequence>
<dbReference type="NCBIfam" id="TIGR01796">
    <property type="entry name" value="CM_mono_aroH"/>
    <property type="match status" value="1"/>
</dbReference>
<comment type="catalytic activity">
    <reaction evidence="2">
        <text>chorismate = prephenate</text>
        <dbReference type="Rhea" id="RHEA:13897"/>
        <dbReference type="ChEBI" id="CHEBI:29748"/>
        <dbReference type="ChEBI" id="CHEBI:29934"/>
        <dbReference type="EC" id="5.4.99.5"/>
    </reaction>
</comment>
<evidence type="ECO:0000313" key="3">
    <source>
        <dbReference type="EMBL" id="GGC87325.1"/>
    </source>
</evidence>
<dbReference type="PANTHER" id="PTHR21164">
    <property type="entry name" value="CHORISMATE MUTASE"/>
    <property type="match status" value="1"/>
</dbReference>
<dbReference type="EC" id="5.4.99.5" evidence="1 2"/>
<dbReference type="RefSeq" id="WP_062446367.1">
    <property type="nucleotide sequence ID" value="NZ_BMCJ01000003.1"/>
</dbReference>
<dbReference type="Pfam" id="PF07736">
    <property type="entry name" value="CM_1"/>
    <property type="match status" value="1"/>
</dbReference>
<keyword evidence="2" id="KW-0057">Aromatic amino acid biosynthesis</keyword>
<dbReference type="CDD" id="cd02185">
    <property type="entry name" value="AroH"/>
    <property type="match status" value="1"/>
</dbReference>
<dbReference type="InterPro" id="IPR008243">
    <property type="entry name" value="Chorismate_mutase_AroH"/>
</dbReference>
<comment type="caution">
    <text evidence="3">The sequence shown here is derived from an EMBL/GenBank/DDBJ whole genome shotgun (WGS) entry which is preliminary data.</text>
</comment>
<dbReference type="Proteomes" id="UP000619534">
    <property type="component" value="Unassembled WGS sequence"/>
</dbReference>
<accession>A0ABQ1NZ74</accession>
<evidence type="ECO:0000256" key="1">
    <source>
        <dbReference type="NCBIfam" id="TIGR01796"/>
    </source>
</evidence>
<name>A0ABQ1NZ74_9BACI</name>
<dbReference type="PANTHER" id="PTHR21164:SF0">
    <property type="entry name" value="CHORISMATE MUTASE AROH"/>
    <property type="match status" value="1"/>
</dbReference>
<dbReference type="Gene3D" id="3.30.1330.40">
    <property type="entry name" value="RutC-like"/>
    <property type="match status" value="1"/>
</dbReference>